<evidence type="ECO:0000313" key="4">
    <source>
        <dbReference type="Proteomes" id="UP001196068"/>
    </source>
</evidence>
<organism evidence="3 4">
    <name type="scientific">Plastoroseomonas arctica</name>
    <dbReference type="NCBI Taxonomy" id="1509237"/>
    <lineage>
        <taxon>Bacteria</taxon>
        <taxon>Pseudomonadati</taxon>
        <taxon>Pseudomonadota</taxon>
        <taxon>Alphaproteobacteria</taxon>
        <taxon>Acetobacterales</taxon>
        <taxon>Acetobacteraceae</taxon>
        <taxon>Plastoroseomonas</taxon>
    </lineage>
</organism>
<protein>
    <submittedName>
        <fullName evidence="3">NAD(P)-dependent oxidoreductase</fullName>
    </submittedName>
</protein>
<proteinExistence type="predicted"/>
<evidence type="ECO:0000256" key="1">
    <source>
        <dbReference type="SAM" id="MobiDB-lite"/>
    </source>
</evidence>
<feature type="region of interest" description="Disordered" evidence="1">
    <location>
        <begin position="1"/>
        <end position="31"/>
    </location>
</feature>
<dbReference type="Proteomes" id="UP001196068">
    <property type="component" value="Unassembled WGS sequence"/>
</dbReference>
<evidence type="ECO:0000259" key="2">
    <source>
        <dbReference type="Pfam" id="PF01370"/>
    </source>
</evidence>
<gene>
    <name evidence="3" type="ORF">GXW79_10920</name>
</gene>
<reference evidence="3" key="2">
    <citation type="journal article" date="2021" name="Syst. Appl. Microbiol.">
        <title>Roseomonas hellenica sp. nov., isolated from roots of wild-growing Alkanna tinctoria.</title>
        <authorList>
            <person name="Rat A."/>
            <person name="Naranjo H.D."/>
            <person name="Lebbe L."/>
            <person name="Cnockaert M."/>
            <person name="Krigas N."/>
            <person name="Grigoriadou K."/>
            <person name="Maloupa E."/>
            <person name="Willems A."/>
        </authorList>
    </citation>
    <scope>NUCLEOTIDE SEQUENCE</scope>
    <source>
        <strain evidence="3">LMG 28251</strain>
    </source>
</reference>
<name>A0AAF1JWV1_9PROT</name>
<dbReference type="InterPro" id="IPR036291">
    <property type="entry name" value="NAD(P)-bd_dom_sf"/>
</dbReference>
<dbReference type="PANTHER" id="PTHR43245">
    <property type="entry name" value="BIFUNCTIONAL POLYMYXIN RESISTANCE PROTEIN ARNA"/>
    <property type="match status" value="1"/>
</dbReference>
<dbReference type="EMBL" id="JAAEDH010000011">
    <property type="protein sequence ID" value="MBR0655591.1"/>
    <property type="molecule type" value="Genomic_DNA"/>
</dbReference>
<dbReference type="SUPFAM" id="SSF51735">
    <property type="entry name" value="NAD(P)-binding Rossmann-fold domains"/>
    <property type="match status" value="1"/>
</dbReference>
<dbReference type="Gene3D" id="3.40.50.720">
    <property type="entry name" value="NAD(P)-binding Rossmann-like Domain"/>
    <property type="match status" value="1"/>
</dbReference>
<accession>A0AAF1JWV1</accession>
<reference evidence="3" key="1">
    <citation type="submission" date="2020-01" db="EMBL/GenBank/DDBJ databases">
        <authorList>
            <person name="Rat A."/>
        </authorList>
    </citation>
    <scope>NUCLEOTIDE SEQUENCE</scope>
    <source>
        <strain evidence="3">LMG 28251</strain>
    </source>
</reference>
<dbReference type="InterPro" id="IPR001509">
    <property type="entry name" value="Epimerase_deHydtase"/>
</dbReference>
<sequence>MACAGTTRPSAYPGRCRSAPSRRATRPIPTSRASAAVAQRILVTGAAGFIGRHALAPLAARGFEVHAVTRGAVLPGATSHAVDLMDVAATRGLLARLRPSHLLHLAWTVAPGGFWTTRDNLDWVSATLALYRAFAANGGARFVGVGSCAEYDWSPDAVAAPLDEQASPCRPATLYGIAKDSTHRMLAAAAALDGVSLAWGRVFFLYGPGEKPGRLVSDTVVRLLRGEPIETTPGTQRRDFLHVADVAGALAALVGSEMEGPVNIASGEDRPIAEFLGEIGRQSGRADLLRFGARPMPANEPARLAAQVARLRNAVGFTPRFDMASGIADTIAAARHPTGG</sequence>
<dbReference type="AlphaFoldDB" id="A0AAF1JWV1"/>
<dbReference type="Pfam" id="PF01370">
    <property type="entry name" value="Epimerase"/>
    <property type="match status" value="1"/>
</dbReference>
<dbReference type="InterPro" id="IPR050177">
    <property type="entry name" value="Lipid_A_modif_metabolic_enz"/>
</dbReference>
<evidence type="ECO:0000313" key="3">
    <source>
        <dbReference type="EMBL" id="MBR0655591.1"/>
    </source>
</evidence>
<dbReference type="PANTHER" id="PTHR43245:SF13">
    <property type="entry name" value="UDP-D-APIOSE_UDP-D-XYLOSE SYNTHASE 2"/>
    <property type="match status" value="1"/>
</dbReference>
<comment type="caution">
    <text evidence="3">The sequence shown here is derived from an EMBL/GenBank/DDBJ whole genome shotgun (WGS) entry which is preliminary data.</text>
</comment>
<feature type="domain" description="NAD-dependent epimerase/dehydratase" evidence="2">
    <location>
        <begin position="41"/>
        <end position="256"/>
    </location>
</feature>
<keyword evidence="4" id="KW-1185">Reference proteome</keyword>